<comment type="caution">
    <text evidence="2">The sequence shown here is derived from an EMBL/GenBank/DDBJ whole genome shotgun (WGS) entry which is preliminary data.</text>
</comment>
<dbReference type="InterPro" id="IPR015947">
    <property type="entry name" value="PUA-like_sf"/>
</dbReference>
<evidence type="ECO:0000313" key="3">
    <source>
        <dbReference type="Proteomes" id="UP001180825"/>
    </source>
</evidence>
<sequence length="160" mass="17888">MPVPPHLQAFWSEFRLATGTDDDSRYYDVCVFGDSQQLADELADLVLRGIKRATAGSLASYQDQGIRAPRAGDLSIVTGWAGQPLCVIETQVVEVVPFNEVTAEFAAVEGEGDGSLAFWRQEHRRYFEMECVKAGRHFDEGMLLACEQFRVVYQPRPIEA</sequence>
<dbReference type="SMART" id="SM01022">
    <property type="entry name" value="ASCH"/>
    <property type="match status" value="1"/>
</dbReference>
<dbReference type="Pfam" id="PF04266">
    <property type="entry name" value="ASCH"/>
    <property type="match status" value="1"/>
</dbReference>
<dbReference type="PANTHER" id="PTHR39203:SF1">
    <property type="entry name" value="CYTOPLASMIC PROTEIN"/>
    <property type="match status" value="1"/>
</dbReference>
<evidence type="ECO:0000313" key="2">
    <source>
        <dbReference type="EMBL" id="MDR7335300.1"/>
    </source>
</evidence>
<dbReference type="SUPFAM" id="SSF88697">
    <property type="entry name" value="PUA domain-like"/>
    <property type="match status" value="1"/>
</dbReference>
<dbReference type="CDD" id="cd06553">
    <property type="entry name" value="ASCH_Ef3133_like"/>
    <property type="match status" value="1"/>
</dbReference>
<dbReference type="Proteomes" id="UP001180825">
    <property type="component" value="Unassembled WGS sequence"/>
</dbReference>
<organism evidence="2 3">
    <name type="scientific">Roseateles asaccharophilus</name>
    <dbReference type="NCBI Taxonomy" id="582607"/>
    <lineage>
        <taxon>Bacteria</taxon>
        <taxon>Pseudomonadati</taxon>
        <taxon>Pseudomonadota</taxon>
        <taxon>Betaproteobacteria</taxon>
        <taxon>Burkholderiales</taxon>
        <taxon>Sphaerotilaceae</taxon>
        <taxon>Roseateles</taxon>
    </lineage>
</organism>
<feature type="domain" description="ASCH" evidence="1">
    <location>
        <begin position="30"/>
        <end position="153"/>
    </location>
</feature>
<dbReference type="EMBL" id="JAVDXV010000009">
    <property type="protein sequence ID" value="MDR7335300.1"/>
    <property type="molecule type" value="Genomic_DNA"/>
</dbReference>
<dbReference type="InterPro" id="IPR009326">
    <property type="entry name" value="DUF984"/>
</dbReference>
<accession>A0ABU2AE93</accession>
<name>A0ABU2AE93_9BURK</name>
<protein>
    <submittedName>
        <fullName evidence="2">Uncharacterized protein YhfF</fullName>
    </submittedName>
</protein>
<dbReference type="InterPro" id="IPR007374">
    <property type="entry name" value="ASCH_domain"/>
</dbReference>
<reference evidence="2 3" key="1">
    <citation type="submission" date="2023-07" db="EMBL/GenBank/DDBJ databases">
        <title>Sorghum-associated microbial communities from plants grown in Nebraska, USA.</title>
        <authorList>
            <person name="Schachtman D."/>
        </authorList>
    </citation>
    <scope>NUCLEOTIDE SEQUENCE [LARGE SCALE GENOMIC DNA]</scope>
    <source>
        <strain evidence="2 3">BE316</strain>
    </source>
</reference>
<gene>
    <name evidence="2" type="ORF">J2X21_004465</name>
</gene>
<evidence type="ECO:0000259" key="1">
    <source>
        <dbReference type="SMART" id="SM01022"/>
    </source>
</evidence>
<proteinExistence type="predicted"/>
<dbReference type="PANTHER" id="PTHR39203">
    <property type="entry name" value="CYTOPLASMIC PROTEIN-RELATED"/>
    <property type="match status" value="1"/>
</dbReference>
<dbReference type="Gene3D" id="3.10.400.10">
    <property type="entry name" value="Sulfate adenylyltransferase"/>
    <property type="match status" value="1"/>
</dbReference>
<dbReference type="PIRSF" id="PIRSF021320">
    <property type="entry name" value="DUF984"/>
    <property type="match status" value="1"/>
</dbReference>
<keyword evidence="3" id="KW-1185">Reference proteome</keyword>
<dbReference type="RefSeq" id="WP_310332272.1">
    <property type="nucleotide sequence ID" value="NZ_JAVDXV010000009.1"/>
</dbReference>